<keyword evidence="3" id="KW-1185">Reference proteome</keyword>
<dbReference type="Proteomes" id="UP001142325">
    <property type="component" value="Unassembled WGS sequence"/>
</dbReference>
<organism evidence="2 3">
    <name type="scientific">Microbacterium keratanolyticum</name>
    <dbReference type="NCBI Taxonomy" id="67574"/>
    <lineage>
        <taxon>Bacteria</taxon>
        <taxon>Bacillati</taxon>
        <taxon>Actinomycetota</taxon>
        <taxon>Actinomycetes</taxon>
        <taxon>Micrococcales</taxon>
        <taxon>Microbacteriaceae</taxon>
        <taxon>Microbacterium</taxon>
    </lineage>
</organism>
<dbReference type="Gene3D" id="3.40.50.300">
    <property type="entry name" value="P-loop containing nucleotide triphosphate hydrolases"/>
    <property type="match status" value="1"/>
</dbReference>
<proteinExistence type="predicted"/>
<accession>A0A9W6HV47</accession>
<evidence type="ECO:0000313" key="2">
    <source>
        <dbReference type="EMBL" id="GLK02749.1"/>
    </source>
</evidence>
<dbReference type="InterPro" id="IPR027417">
    <property type="entry name" value="P-loop_NTPase"/>
</dbReference>
<comment type="caution">
    <text evidence="2">The sequence shown here is derived from an EMBL/GenBank/DDBJ whole genome shotgun (WGS) entry which is preliminary data.</text>
</comment>
<evidence type="ECO:0008006" key="4">
    <source>
        <dbReference type="Google" id="ProtNLM"/>
    </source>
</evidence>
<dbReference type="GO" id="GO:0005524">
    <property type="term" value="F:ATP binding"/>
    <property type="evidence" value="ECO:0007669"/>
    <property type="project" value="InterPro"/>
</dbReference>
<reference evidence="2" key="2">
    <citation type="submission" date="2023-01" db="EMBL/GenBank/DDBJ databases">
        <authorList>
            <person name="Sun Q."/>
            <person name="Evtushenko L."/>
        </authorList>
    </citation>
    <scope>NUCLEOTIDE SEQUENCE</scope>
    <source>
        <strain evidence="2">VKM Ac-1958</strain>
    </source>
</reference>
<feature type="active site" evidence="1">
    <location>
        <position position="40"/>
    </location>
</feature>
<protein>
    <recommendedName>
        <fullName evidence="4">Chloramphenicol 3-O phosphotransferase</fullName>
    </recommendedName>
</protein>
<name>A0A9W6HV47_9MICO</name>
<dbReference type="SUPFAM" id="SSF52540">
    <property type="entry name" value="P-loop containing nucleoside triphosphate hydrolases"/>
    <property type="match status" value="1"/>
</dbReference>
<dbReference type="GO" id="GO:0016740">
    <property type="term" value="F:transferase activity"/>
    <property type="evidence" value="ECO:0007669"/>
    <property type="project" value="InterPro"/>
</dbReference>
<reference evidence="2" key="1">
    <citation type="journal article" date="2014" name="Int. J. Syst. Evol. Microbiol.">
        <title>Complete genome sequence of Corynebacterium casei LMG S-19264T (=DSM 44701T), isolated from a smear-ripened cheese.</title>
        <authorList>
            <consortium name="US DOE Joint Genome Institute (JGI-PGF)"/>
            <person name="Walter F."/>
            <person name="Albersmeier A."/>
            <person name="Kalinowski J."/>
            <person name="Ruckert C."/>
        </authorList>
    </citation>
    <scope>NUCLEOTIDE SEQUENCE</scope>
    <source>
        <strain evidence="2">VKM Ac-1958</strain>
    </source>
</reference>
<dbReference type="AlphaFoldDB" id="A0A9W6HV47"/>
<gene>
    <name evidence="2" type="ORF">GCM10017596_24640</name>
</gene>
<dbReference type="EMBL" id="BSET01000002">
    <property type="protein sequence ID" value="GLK02749.1"/>
    <property type="molecule type" value="Genomic_DNA"/>
</dbReference>
<dbReference type="Pfam" id="PF07931">
    <property type="entry name" value="CPT"/>
    <property type="match status" value="1"/>
</dbReference>
<sequence>MTPALPPLIVINSASSAGGTTVARLLQKDLPDVRLLLGVDAFIDALPDWTARGDVGLHFGADGEVTVDATYREREDAWYRALAALAASGQALILDEVLLDGGKGQERLRALFAETDTFWVGVRCDAEVAEAREAKRPDRIIGMARDQAERVHEGVVYDVVVDGALPPQESVDTVLDALGVF</sequence>
<dbReference type="PIRSF" id="PIRSF007531">
    <property type="entry name" value="CPT"/>
    <property type="match status" value="1"/>
</dbReference>
<dbReference type="RefSeq" id="WP_204937588.1">
    <property type="nucleotide sequence ID" value="NZ_BAAAUM010000002.1"/>
</dbReference>
<evidence type="ECO:0000256" key="1">
    <source>
        <dbReference type="PIRSR" id="PIRSR007531-1"/>
    </source>
</evidence>
<dbReference type="InterPro" id="IPR012853">
    <property type="entry name" value="CPT"/>
</dbReference>
<evidence type="ECO:0000313" key="3">
    <source>
        <dbReference type="Proteomes" id="UP001142325"/>
    </source>
</evidence>